<dbReference type="Proteomes" id="UP001595925">
    <property type="component" value="Unassembled WGS sequence"/>
</dbReference>
<keyword evidence="2" id="KW-1185">Reference proteome</keyword>
<organism evidence="1 2">
    <name type="scientific">Saliphagus infecundisoli</name>
    <dbReference type="NCBI Taxonomy" id="1849069"/>
    <lineage>
        <taxon>Archaea</taxon>
        <taxon>Methanobacteriati</taxon>
        <taxon>Methanobacteriota</taxon>
        <taxon>Stenosarchaea group</taxon>
        <taxon>Halobacteria</taxon>
        <taxon>Halobacteriales</taxon>
        <taxon>Natrialbaceae</taxon>
        <taxon>Saliphagus</taxon>
    </lineage>
</organism>
<sequence length="44" mass="4825">MGTPEIILISSATFNGSDALERPIALFREVTVAAYVKRPSRCSR</sequence>
<accession>A0ABD5QID8</accession>
<evidence type="ECO:0000313" key="2">
    <source>
        <dbReference type="Proteomes" id="UP001595925"/>
    </source>
</evidence>
<dbReference type="EMBL" id="JBHSJG010000047">
    <property type="protein sequence ID" value="MFC4989329.1"/>
    <property type="molecule type" value="Genomic_DNA"/>
</dbReference>
<proteinExistence type="predicted"/>
<dbReference type="RefSeq" id="WP_263623725.1">
    <property type="nucleotide sequence ID" value="NZ_JAIVEF010000017.1"/>
</dbReference>
<evidence type="ECO:0000313" key="1">
    <source>
        <dbReference type="EMBL" id="MFC4989329.1"/>
    </source>
</evidence>
<protein>
    <submittedName>
        <fullName evidence="1">Uncharacterized protein</fullName>
    </submittedName>
</protein>
<comment type="caution">
    <text evidence="1">The sequence shown here is derived from an EMBL/GenBank/DDBJ whole genome shotgun (WGS) entry which is preliminary data.</text>
</comment>
<name>A0ABD5QID8_9EURY</name>
<dbReference type="AlphaFoldDB" id="A0ABD5QID8"/>
<reference evidence="1 2" key="1">
    <citation type="journal article" date="2019" name="Int. J. Syst. Evol. Microbiol.">
        <title>The Global Catalogue of Microorganisms (GCM) 10K type strain sequencing project: providing services to taxonomists for standard genome sequencing and annotation.</title>
        <authorList>
            <consortium name="The Broad Institute Genomics Platform"/>
            <consortium name="The Broad Institute Genome Sequencing Center for Infectious Disease"/>
            <person name="Wu L."/>
            <person name="Ma J."/>
        </authorList>
    </citation>
    <scope>NUCLEOTIDE SEQUENCE [LARGE SCALE GENOMIC DNA]</scope>
    <source>
        <strain evidence="1 2">CGMCC 1.15824</strain>
    </source>
</reference>
<gene>
    <name evidence="1" type="ORF">ACFPFO_16525</name>
</gene>